<feature type="compositionally biased region" description="Polar residues" evidence="1">
    <location>
        <begin position="103"/>
        <end position="116"/>
    </location>
</feature>
<dbReference type="AlphaFoldDB" id="A0AA38VDA8"/>
<feature type="region of interest" description="Disordered" evidence="1">
    <location>
        <begin position="1"/>
        <end position="116"/>
    </location>
</feature>
<protein>
    <submittedName>
        <fullName evidence="2">Uncharacterized protein</fullName>
    </submittedName>
</protein>
<feature type="compositionally biased region" description="Basic residues" evidence="1">
    <location>
        <begin position="1"/>
        <end position="13"/>
    </location>
</feature>
<keyword evidence="3" id="KW-1185">Reference proteome</keyword>
<reference evidence="2" key="1">
    <citation type="submission" date="2022-07" db="EMBL/GenBank/DDBJ databases">
        <title>Fungi with potential for degradation of polypropylene.</title>
        <authorList>
            <person name="Gostincar C."/>
        </authorList>
    </citation>
    <scope>NUCLEOTIDE SEQUENCE</scope>
    <source>
        <strain evidence="2">EXF-13308</strain>
    </source>
</reference>
<dbReference type="EMBL" id="JANBVO010000025">
    <property type="protein sequence ID" value="KAJ9141765.1"/>
    <property type="molecule type" value="Genomic_DNA"/>
</dbReference>
<dbReference type="Proteomes" id="UP001174694">
    <property type="component" value="Unassembled WGS sequence"/>
</dbReference>
<organism evidence="2 3">
    <name type="scientific">Pleurostoma richardsiae</name>
    <dbReference type="NCBI Taxonomy" id="41990"/>
    <lineage>
        <taxon>Eukaryota</taxon>
        <taxon>Fungi</taxon>
        <taxon>Dikarya</taxon>
        <taxon>Ascomycota</taxon>
        <taxon>Pezizomycotina</taxon>
        <taxon>Sordariomycetes</taxon>
        <taxon>Sordariomycetidae</taxon>
        <taxon>Calosphaeriales</taxon>
        <taxon>Pleurostomataceae</taxon>
        <taxon>Pleurostoma</taxon>
    </lineage>
</organism>
<gene>
    <name evidence="2" type="ORF">NKR23_g7692</name>
</gene>
<comment type="caution">
    <text evidence="2">The sequence shown here is derived from an EMBL/GenBank/DDBJ whole genome shotgun (WGS) entry which is preliminary data.</text>
</comment>
<evidence type="ECO:0000256" key="1">
    <source>
        <dbReference type="SAM" id="MobiDB-lite"/>
    </source>
</evidence>
<evidence type="ECO:0000313" key="3">
    <source>
        <dbReference type="Proteomes" id="UP001174694"/>
    </source>
</evidence>
<feature type="compositionally biased region" description="Polar residues" evidence="1">
    <location>
        <begin position="20"/>
        <end position="29"/>
    </location>
</feature>
<evidence type="ECO:0000313" key="2">
    <source>
        <dbReference type="EMBL" id="KAJ9141765.1"/>
    </source>
</evidence>
<sequence>MSQLHQQRRHISHPAHPETQVASSNSTVNAFMGGRQPAWMAGARPVRPTPRPDHPRQSIRPPLPPTSSATVLPSPAPSDEPSPAVSNPRDSPHSRPDSLAEQPAQNMRQPDLSQQARPVTDVRFVHEPALSADPQPASSFVHSDDAGGVIASSSHISPPGALELSAAPPPSYHALTAASHVAGGRQAPVGRPGDVQRSVPSPRLSLNLEHPFKKRRLTYSGESSSFASFTSNIDAHIQHCGGQRCLSEVERARLQILREACTKEDNFYIALHQLFAVWSLDSQEAYRYVTCSPAVVDAAFEVIGSVLKKNSLLSAPHVSFFAHFPMAIEPLLQFSGQYAATFESALSLFGR</sequence>
<feature type="region of interest" description="Disordered" evidence="1">
    <location>
        <begin position="183"/>
        <end position="202"/>
    </location>
</feature>
<accession>A0AA38VDA8</accession>
<proteinExistence type="predicted"/>
<name>A0AA38VDA8_9PEZI</name>